<dbReference type="SUPFAM" id="SSF46785">
    <property type="entry name" value="Winged helix' DNA-binding domain"/>
    <property type="match status" value="1"/>
</dbReference>
<name>A0AAW9HV73_9ACTO</name>
<evidence type="ECO:0000256" key="4">
    <source>
        <dbReference type="ARBA" id="ARBA00023004"/>
    </source>
</evidence>
<evidence type="ECO:0000256" key="3">
    <source>
        <dbReference type="ARBA" id="ARBA00011738"/>
    </source>
</evidence>
<evidence type="ECO:0000256" key="2">
    <source>
        <dbReference type="ARBA" id="ARBA00007871"/>
    </source>
</evidence>
<keyword evidence="5" id="KW-0805">Transcription regulation</keyword>
<dbReference type="RefSeq" id="WP_022865909.1">
    <property type="nucleotide sequence ID" value="NZ_CP171105.1"/>
</dbReference>
<dbReference type="InterPro" id="IPR038157">
    <property type="entry name" value="FeoA_core_dom"/>
</dbReference>
<evidence type="ECO:0000313" key="10">
    <source>
        <dbReference type="Proteomes" id="UP001281731"/>
    </source>
</evidence>
<feature type="domain" description="HTH dtxR-type" evidence="8">
    <location>
        <begin position="5"/>
        <end position="66"/>
    </location>
</feature>
<dbReference type="InterPro" id="IPR022689">
    <property type="entry name" value="Iron_dep_repressor"/>
</dbReference>
<dbReference type="Gene3D" id="2.30.30.90">
    <property type="match status" value="1"/>
</dbReference>
<dbReference type="EMBL" id="JAWNGC010000001">
    <property type="protein sequence ID" value="MDY5154242.1"/>
    <property type="molecule type" value="Genomic_DNA"/>
</dbReference>
<comment type="caution">
    <text evidence="9">The sequence shown here is derived from an EMBL/GenBank/DDBJ whole genome shotgun (WGS) entry which is preliminary data.</text>
</comment>
<dbReference type="Pfam" id="PF01325">
    <property type="entry name" value="Fe_dep_repress"/>
    <property type="match status" value="1"/>
</dbReference>
<dbReference type="SUPFAM" id="SSF50037">
    <property type="entry name" value="C-terminal domain of transcriptional repressors"/>
    <property type="match status" value="1"/>
</dbReference>
<dbReference type="Pfam" id="PF02742">
    <property type="entry name" value="Fe_dep_repr_C"/>
    <property type="match status" value="1"/>
</dbReference>
<evidence type="ECO:0000256" key="7">
    <source>
        <dbReference type="ARBA" id="ARBA00023163"/>
    </source>
</evidence>
<organism evidence="9 10">
    <name type="scientific">Actinotignum urinale</name>
    <dbReference type="NCBI Taxonomy" id="190146"/>
    <lineage>
        <taxon>Bacteria</taxon>
        <taxon>Bacillati</taxon>
        <taxon>Actinomycetota</taxon>
        <taxon>Actinomycetes</taxon>
        <taxon>Actinomycetales</taxon>
        <taxon>Actinomycetaceae</taxon>
        <taxon>Actinotignum</taxon>
    </lineage>
</organism>
<comment type="subcellular location">
    <subcellularLocation>
        <location evidence="1">Cytoplasm</location>
    </subcellularLocation>
</comment>
<dbReference type="GO" id="GO:0046914">
    <property type="term" value="F:transition metal ion binding"/>
    <property type="evidence" value="ECO:0007669"/>
    <property type="project" value="InterPro"/>
</dbReference>
<reference evidence="9" key="1">
    <citation type="submission" date="2023-10" db="EMBL/GenBank/DDBJ databases">
        <title>Whole Genome based description of the genera Actinobaculum and Actinotignum reveals a complex phylogenetic relationship within the species included in the genus Actinotignum.</title>
        <authorList>
            <person name="Jensen C.S."/>
            <person name="Dargis R."/>
            <person name="Kemp M."/>
            <person name="Christensen J.J."/>
        </authorList>
    </citation>
    <scope>NUCLEOTIDE SEQUENCE</scope>
    <source>
        <strain evidence="9">SLA_B511</strain>
    </source>
</reference>
<keyword evidence="7" id="KW-0804">Transcription</keyword>
<evidence type="ECO:0000256" key="6">
    <source>
        <dbReference type="ARBA" id="ARBA00023125"/>
    </source>
</evidence>
<proteinExistence type="inferred from homology"/>
<keyword evidence="6" id="KW-0238">DNA-binding</keyword>
<evidence type="ECO:0000256" key="1">
    <source>
        <dbReference type="ARBA" id="ARBA00004496"/>
    </source>
</evidence>
<evidence type="ECO:0000259" key="8">
    <source>
        <dbReference type="PROSITE" id="PS50944"/>
    </source>
</evidence>
<dbReference type="InterPro" id="IPR008988">
    <property type="entry name" value="Transcriptional_repressor_C"/>
</dbReference>
<dbReference type="InterPro" id="IPR036388">
    <property type="entry name" value="WH-like_DNA-bd_sf"/>
</dbReference>
<dbReference type="SUPFAM" id="SSF47979">
    <property type="entry name" value="Iron-dependent repressor protein, dimerization domain"/>
    <property type="match status" value="1"/>
</dbReference>
<dbReference type="InterPro" id="IPR022687">
    <property type="entry name" value="HTH_DTXR"/>
</dbReference>
<dbReference type="Gene3D" id="1.10.60.10">
    <property type="entry name" value="Iron dependent repressor, metal binding and dimerisation domain"/>
    <property type="match status" value="1"/>
</dbReference>
<dbReference type="SMART" id="SM00529">
    <property type="entry name" value="HTH_DTXR"/>
    <property type="match status" value="1"/>
</dbReference>
<evidence type="ECO:0000313" key="9">
    <source>
        <dbReference type="EMBL" id="MDY5154242.1"/>
    </source>
</evidence>
<dbReference type="InterPro" id="IPR001367">
    <property type="entry name" value="Fe_dep_repressor"/>
</dbReference>
<dbReference type="AlphaFoldDB" id="A0AAW9HV73"/>
<dbReference type="GO" id="GO:0046983">
    <property type="term" value="F:protein dimerization activity"/>
    <property type="evidence" value="ECO:0007669"/>
    <property type="project" value="InterPro"/>
</dbReference>
<dbReference type="InterPro" id="IPR050536">
    <property type="entry name" value="DtxR_MntR_Metal-Reg"/>
</dbReference>
<dbReference type="InterPro" id="IPR036421">
    <property type="entry name" value="Fe_dep_repressor_sf"/>
</dbReference>
<evidence type="ECO:0000256" key="5">
    <source>
        <dbReference type="ARBA" id="ARBA00023015"/>
    </source>
</evidence>
<dbReference type="PANTHER" id="PTHR33238:SF10">
    <property type="entry name" value="IRON-DEPENDENT REPRESSOR IDER"/>
    <property type="match status" value="1"/>
</dbReference>
<dbReference type="GO" id="GO:0003700">
    <property type="term" value="F:DNA-binding transcription factor activity"/>
    <property type="evidence" value="ECO:0007669"/>
    <property type="project" value="InterPro"/>
</dbReference>
<gene>
    <name evidence="9" type="ORF">R6G80_00655</name>
</gene>
<dbReference type="GO" id="GO:0003677">
    <property type="term" value="F:DNA binding"/>
    <property type="evidence" value="ECO:0007669"/>
    <property type="project" value="UniProtKB-KW"/>
</dbReference>
<comment type="similarity">
    <text evidence="2">Belongs to the DtxR/MntR family.</text>
</comment>
<accession>A0AAW9HV73</accession>
<keyword evidence="4" id="KW-0408">Iron</keyword>
<dbReference type="InterPro" id="IPR036390">
    <property type="entry name" value="WH_DNA-bd_sf"/>
</dbReference>
<protein>
    <submittedName>
        <fullName evidence="9">Metal-dependent transcriptional regulator</fullName>
    </submittedName>
</protein>
<dbReference type="Proteomes" id="UP001281731">
    <property type="component" value="Unassembled WGS sequence"/>
</dbReference>
<dbReference type="PANTHER" id="PTHR33238">
    <property type="entry name" value="IRON (METAL) DEPENDENT REPRESSOR, DTXR FAMILY"/>
    <property type="match status" value="1"/>
</dbReference>
<dbReference type="Gene3D" id="1.10.10.10">
    <property type="entry name" value="Winged helix-like DNA-binding domain superfamily/Winged helix DNA-binding domain"/>
    <property type="match status" value="1"/>
</dbReference>
<comment type="subunit">
    <text evidence="3">Homodimer.</text>
</comment>
<sequence length="240" mass="26888">MSDDLVDTQEMYLKAIFELEEEGVVPMRARLVERLAQSKPTVSETVARMERDGLLYVDSKRRLVLTPEGRTIATRVMRKHRLAERLLVDVLKMPWEHVHPEACRWEHVMSSELEQCIVNLVGDEGSDPYGNPIPSEVVTKPATAQEAGLVTLGSWAKSRDAQGAEQATSGGQVIVERFGEPLQTDTDTMTLFARNKIFPGVKVDISHYDDDVVMISKSGEKVLVTPWATQHIFVRTQSDA</sequence>
<dbReference type="GO" id="GO:0045892">
    <property type="term" value="P:negative regulation of DNA-templated transcription"/>
    <property type="evidence" value="ECO:0007669"/>
    <property type="project" value="TreeGrafter"/>
</dbReference>
<dbReference type="PROSITE" id="PS50944">
    <property type="entry name" value="HTH_DTXR"/>
    <property type="match status" value="1"/>
</dbReference>
<dbReference type="GO" id="GO:0005737">
    <property type="term" value="C:cytoplasm"/>
    <property type="evidence" value="ECO:0007669"/>
    <property type="project" value="UniProtKB-SubCell"/>
</dbReference>